<gene>
    <name evidence="2" type="ORF">BDW02DRAFT_512302</name>
</gene>
<evidence type="ECO:0000313" key="2">
    <source>
        <dbReference type="EMBL" id="KAF1828433.1"/>
    </source>
</evidence>
<organism evidence="2 3">
    <name type="scientific">Decorospora gaudefroyi</name>
    <dbReference type="NCBI Taxonomy" id="184978"/>
    <lineage>
        <taxon>Eukaryota</taxon>
        <taxon>Fungi</taxon>
        <taxon>Dikarya</taxon>
        <taxon>Ascomycota</taxon>
        <taxon>Pezizomycotina</taxon>
        <taxon>Dothideomycetes</taxon>
        <taxon>Pleosporomycetidae</taxon>
        <taxon>Pleosporales</taxon>
        <taxon>Pleosporineae</taxon>
        <taxon>Pleosporaceae</taxon>
        <taxon>Decorospora</taxon>
    </lineage>
</organism>
<dbReference type="OrthoDB" id="3792586at2759"/>
<keyword evidence="3" id="KW-1185">Reference proteome</keyword>
<protein>
    <recommendedName>
        <fullName evidence="1">Fungal-type protein kinase domain-containing protein</fullName>
    </recommendedName>
</protein>
<dbReference type="Proteomes" id="UP000800040">
    <property type="component" value="Unassembled WGS sequence"/>
</dbReference>
<dbReference type="Pfam" id="PF17667">
    <property type="entry name" value="Pkinase_fungal"/>
    <property type="match status" value="1"/>
</dbReference>
<dbReference type="InterPro" id="IPR040976">
    <property type="entry name" value="Pkinase_fungal"/>
</dbReference>
<accession>A0A6A5K4S2</accession>
<dbReference type="AlphaFoldDB" id="A0A6A5K4S2"/>
<dbReference type="EMBL" id="ML975548">
    <property type="protein sequence ID" value="KAF1828433.1"/>
    <property type="molecule type" value="Genomic_DNA"/>
</dbReference>
<name>A0A6A5K4S2_9PLEO</name>
<feature type="domain" description="Fungal-type protein kinase" evidence="1">
    <location>
        <begin position="2"/>
        <end position="55"/>
    </location>
</feature>
<evidence type="ECO:0000313" key="3">
    <source>
        <dbReference type="Proteomes" id="UP000800040"/>
    </source>
</evidence>
<sequence>QYPEREEEGELVHESTEKQVKNVARYFHYETVRVGGQDDDIRANLQKSLDITKATNYKLEK</sequence>
<evidence type="ECO:0000259" key="1">
    <source>
        <dbReference type="Pfam" id="PF17667"/>
    </source>
</evidence>
<proteinExistence type="predicted"/>
<reference evidence="2" key="1">
    <citation type="submission" date="2020-01" db="EMBL/GenBank/DDBJ databases">
        <authorList>
            <consortium name="DOE Joint Genome Institute"/>
            <person name="Haridas S."/>
            <person name="Albert R."/>
            <person name="Binder M."/>
            <person name="Bloem J."/>
            <person name="Labutti K."/>
            <person name="Salamov A."/>
            <person name="Andreopoulos B."/>
            <person name="Baker S.E."/>
            <person name="Barry K."/>
            <person name="Bills G."/>
            <person name="Bluhm B.H."/>
            <person name="Cannon C."/>
            <person name="Castanera R."/>
            <person name="Culley D.E."/>
            <person name="Daum C."/>
            <person name="Ezra D."/>
            <person name="Gonzalez J.B."/>
            <person name="Henrissat B."/>
            <person name="Kuo A."/>
            <person name="Liang C."/>
            <person name="Lipzen A."/>
            <person name="Lutzoni F."/>
            <person name="Magnuson J."/>
            <person name="Mondo S."/>
            <person name="Nolan M."/>
            <person name="Ohm R."/>
            <person name="Pangilinan J."/>
            <person name="Park H.-J."/>
            <person name="Ramirez L."/>
            <person name="Alfaro M."/>
            <person name="Sun H."/>
            <person name="Tritt A."/>
            <person name="Yoshinaga Y."/>
            <person name="Zwiers L.-H."/>
            <person name="Turgeon B.G."/>
            <person name="Goodwin S.B."/>
            <person name="Spatafora J.W."/>
            <person name="Crous P.W."/>
            <person name="Grigoriev I.V."/>
        </authorList>
    </citation>
    <scope>NUCLEOTIDE SEQUENCE</scope>
    <source>
        <strain evidence="2">P77</strain>
    </source>
</reference>
<feature type="non-terminal residue" evidence="2">
    <location>
        <position position="1"/>
    </location>
</feature>